<keyword evidence="4" id="KW-1133">Transmembrane helix</keyword>
<name>A0A7J7MPH4_9MAGN</name>
<feature type="signal peptide" evidence="5">
    <location>
        <begin position="1"/>
        <end position="20"/>
    </location>
</feature>
<dbReference type="PANTHER" id="PTHR33021:SF496">
    <property type="entry name" value="OS08G0482700 PROTEIN"/>
    <property type="match status" value="1"/>
</dbReference>
<dbReference type="Pfam" id="PF02298">
    <property type="entry name" value="Cu_bind_like"/>
    <property type="match status" value="1"/>
</dbReference>
<evidence type="ECO:0000256" key="1">
    <source>
        <dbReference type="ARBA" id="ARBA00023157"/>
    </source>
</evidence>
<dbReference type="AlphaFoldDB" id="A0A7J7MPH4"/>
<dbReference type="PROSITE" id="PS51485">
    <property type="entry name" value="PHYTOCYANIN"/>
    <property type="match status" value="1"/>
</dbReference>
<evidence type="ECO:0000256" key="4">
    <source>
        <dbReference type="SAM" id="Phobius"/>
    </source>
</evidence>
<evidence type="ECO:0000256" key="3">
    <source>
        <dbReference type="SAM" id="MobiDB-lite"/>
    </source>
</evidence>
<keyword evidence="5" id="KW-0732">Signal</keyword>
<protein>
    <recommendedName>
        <fullName evidence="6">Phytocyanin domain-containing protein</fullName>
    </recommendedName>
</protein>
<evidence type="ECO:0000256" key="2">
    <source>
        <dbReference type="ARBA" id="ARBA00023180"/>
    </source>
</evidence>
<dbReference type="Proteomes" id="UP000541444">
    <property type="component" value="Unassembled WGS sequence"/>
</dbReference>
<evidence type="ECO:0000313" key="7">
    <source>
        <dbReference type="EMBL" id="KAF6156690.1"/>
    </source>
</evidence>
<feature type="chain" id="PRO_5029605791" description="Phytocyanin domain-containing protein" evidence="5">
    <location>
        <begin position="21"/>
        <end position="187"/>
    </location>
</feature>
<feature type="domain" description="Phytocyanin" evidence="6">
    <location>
        <begin position="22"/>
        <end position="124"/>
    </location>
</feature>
<feature type="transmembrane region" description="Helical" evidence="4">
    <location>
        <begin position="165"/>
        <end position="186"/>
    </location>
</feature>
<dbReference type="Gene3D" id="2.60.40.420">
    <property type="entry name" value="Cupredoxins - blue copper proteins"/>
    <property type="match status" value="1"/>
</dbReference>
<dbReference type="OrthoDB" id="1934652at2759"/>
<feature type="compositionally biased region" description="Low complexity" evidence="3">
    <location>
        <begin position="129"/>
        <end position="151"/>
    </location>
</feature>
<dbReference type="GO" id="GO:0005886">
    <property type="term" value="C:plasma membrane"/>
    <property type="evidence" value="ECO:0007669"/>
    <property type="project" value="TreeGrafter"/>
</dbReference>
<keyword evidence="4" id="KW-0812">Transmembrane</keyword>
<dbReference type="GO" id="GO:0009055">
    <property type="term" value="F:electron transfer activity"/>
    <property type="evidence" value="ECO:0007669"/>
    <property type="project" value="InterPro"/>
</dbReference>
<comment type="caution">
    <text evidence="7">The sequence shown here is derived from an EMBL/GenBank/DDBJ whole genome shotgun (WGS) entry which is preliminary data.</text>
</comment>
<dbReference type="InterPro" id="IPR003245">
    <property type="entry name" value="Phytocyanin_dom"/>
</dbReference>
<keyword evidence="4" id="KW-0472">Membrane</keyword>
<dbReference type="InterPro" id="IPR039391">
    <property type="entry name" value="Phytocyanin-like"/>
</dbReference>
<reference evidence="7 8" key="1">
    <citation type="journal article" date="2020" name="IScience">
        <title>Genome Sequencing of the Endangered Kingdonia uniflora (Circaeasteraceae, Ranunculales) Reveals Potential Mechanisms of Evolutionary Specialization.</title>
        <authorList>
            <person name="Sun Y."/>
            <person name="Deng T."/>
            <person name="Zhang A."/>
            <person name="Moore M.J."/>
            <person name="Landis J.B."/>
            <person name="Lin N."/>
            <person name="Zhang H."/>
            <person name="Zhang X."/>
            <person name="Huang J."/>
            <person name="Zhang X."/>
            <person name="Sun H."/>
            <person name="Wang H."/>
        </authorList>
    </citation>
    <scope>NUCLEOTIDE SEQUENCE [LARGE SCALE GENOMIC DNA]</scope>
    <source>
        <strain evidence="7">TB1705</strain>
        <tissue evidence="7">Leaf</tissue>
    </source>
</reference>
<evidence type="ECO:0000259" key="6">
    <source>
        <dbReference type="PROSITE" id="PS51485"/>
    </source>
</evidence>
<dbReference type="FunFam" id="2.60.40.420:FF:000034">
    <property type="entry name" value="Cupredoxin superfamily protein"/>
    <property type="match status" value="1"/>
</dbReference>
<dbReference type="PANTHER" id="PTHR33021">
    <property type="entry name" value="BLUE COPPER PROTEIN"/>
    <property type="match status" value="1"/>
</dbReference>
<dbReference type="InterPro" id="IPR008972">
    <property type="entry name" value="Cupredoxin"/>
</dbReference>
<keyword evidence="1" id="KW-1015">Disulfide bond</keyword>
<keyword evidence="8" id="KW-1185">Reference proteome</keyword>
<dbReference type="SUPFAM" id="SSF49503">
    <property type="entry name" value="Cupredoxins"/>
    <property type="match status" value="1"/>
</dbReference>
<organism evidence="7 8">
    <name type="scientific">Kingdonia uniflora</name>
    <dbReference type="NCBI Taxonomy" id="39325"/>
    <lineage>
        <taxon>Eukaryota</taxon>
        <taxon>Viridiplantae</taxon>
        <taxon>Streptophyta</taxon>
        <taxon>Embryophyta</taxon>
        <taxon>Tracheophyta</taxon>
        <taxon>Spermatophyta</taxon>
        <taxon>Magnoliopsida</taxon>
        <taxon>Ranunculales</taxon>
        <taxon>Circaeasteraceae</taxon>
        <taxon>Kingdonia</taxon>
    </lineage>
</organism>
<accession>A0A7J7MPH4</accession>
<evidence type="ECO:0000256" key="5">
    <source>
        <dbReference type="SAM" id="SignalP"/>
    </source>
</evidence>
<proteinExistence type="predicted"/>
<evidence type="ECO:0000313" key="8">
    <source>
        <dbReference type="Proteomes" id="UP000541444"/>
    </source>
</evidence>
<feature type="region of interest" description="Disordered" evidence="3">
    <location>
        <begin position="123"/>
        <end position="162"/>
    </location>
</feature>
<sequence length="187" mass="19342">MVEGMILVCMLVLFVAATSAQTTHVVGGELGWTVPSAGAYATWAVNQTFTVGDTLLFNFATGSHDVVQVKKADFDACTSTDPIGKVMATGPAKIVLSTEGENFFICKFDSHCSLGQKLDINVTSSSGKATPPSGSRTPPSTKTPPSSSGPSSAPPPRATGSPKSYSPSLAIASFSFTLLSIIVAFLF</sequence>
<dbReference type="EMBL" id="JACGCM010001311">
    <property type="protein sequence ID" value="KAF6156690.1"/>
    <property type="molecule type" value="Genomic_DNA"/>
</dbReference>
<keyword evidence="2" id="KW-0325">Glycoprotein</keyword>
<gene>
    <name evidence="7" type="ORF">GIB67_017826</name>
</gene>